<reference evidence="2 3" key="1">
    <citation type="submission" date="2017-01" db="EMBL/GenBank/DDBJ databases">
        <title>The cable genome- insights into the physiology and evolution of filamentous bacteria capable of sulfide oxidation via long distance electron transfer.</title>
        <authorList>
            <person name="Schreiber L."/>
            <person name="Bjerg J.T."/>
            <person name="Boggild A."/>
            <person name="Van De Vossenberg J."/>
            <person name="Meysman F."/>
            <person name="Nielsen L.P."/>
            <person name="Schramm A."/>
            <person name="Kjeldsen K.U."/>
        </authorList>
    </citation>
    <scope>NUCLEOTIDE SEQUENCE [LARGE SCALE GENOMIC DNA]</scope>
    <source>
        <strain evidence="2">MCF</strain>
    </source>
</reference>
<evidence type="ECO:0000313" key="2">
    <source>
        <dbReference type="EMBL" id="RWX43610.1"/>
    </source>
</evidence>
<dbReference type="EMBL" id="MTKO01000115">
    <property type="protein sequence ID" value="RWX43610.1"/>
    <property type="molecule type" value="Genomic_DNA"/>
</dbReference>
<feature type="chain" id="PRO_5018527216" evidence="1">
    <location>
        <begin position="34"/>
        <end position="521"/>
    </location>
</feature>
<comment type="caution">
    <text evidence="2">The sequence shown here is derived from an EMBL/GenBank/DDBJ whole genome shotgun (WGS) entry which is preliminary data.</text>
</comment>
<protein>
    <submittedName>
        <fullName evidence="2">Uncharacterized protein</fullName>
    </submittedName>
</protein>
<organism evidence="2 3">
    <name type="scientific">Candidatus Electrothrix aarhusensis</name>
    <dbReference type="NCBI Taxonomy" id="1859131"/>
    <lineage>
        <taxon>Bacteria</taxon>
        <taxon>Pseudomonadati</taxon>
        <taxon>Thermodesulfobacteriota</taxon>
        <taxon>Desulfobulbia</taxon>
        <taxon>Desulfobulbales</taxon>
        <taxon>Desulfobulbaceae</taxon>
        <taxon>Candidatus Electrothrix</taxon>
    </lineage>
</organism>
<dbReference type="Pfam" id="PF06980">
    <property type="entry name" value="DUF1302"/>
    <property type="match status" value="1"/>
</dbReference>
<gene>
    <name evidence="2" type="ORF">H206_02631</name>
</gene>
<evidence type="ECO:0000256" key="1">
    <source>
        <dbReference type="SAM" id="SignalP"/>
    </source>
</evidence>
<keyword evidence="3" id="KW-1185">Reference proteome</keyword>
<dbReference type="InterPro" id="IPR010727">
    <property type="entry name" value="DUF1302"/>
</dbReference>
<dbReference type="Proteomes" id="UP000287853">
    <property type="component" value="Unassembled WGS sequence"/>
</dbReference>
<accession>A0A3S3RMZ0</accession>
<dbReference type="AlphaFoldDB" id="A0A3S3RMZ0"/>
<keyword evidence="1" id="KW-0732">Signal</keyword>
<sequence>MHDTKNNLFPKKSTILVALLAAPLFLSPLPAIAQSDTTPSELDAVLEGFEEEAAKQAPANELDSVLEGFGDETGDHSAEDSSDQALNAVLDGFEREDQADLQEQAEGTSSWLPAWLSIDGWLQFGTTYTIAHDAPTDGKTDWRGFSKARTDLQIDLDARFSDSWSAKVGAKGFYDGIYSLQGRDEYTSYVLDEYEDELELREAYVQGKLTSKLDLKAGRQIVVWGKSDNIRVTDVLNPLDMREPGMTDIEDLRLPLAMTKLDYYFDNWELSGIAIHEIRFNKMPVYGYDFYPAEEPMPPADEPDNSLENTEWALSLSGIFTGWDLDLYYARIFNDFPHLEYVLFDDDSTEIQQKHERLHMFGFAYNKALGNWLLKGEGALLNRVHYTNRPGTGYTRLDVLAGAEYSGFNETTISLEIANRHINNHRPYLEEYPDGVLQDMYQLAFRYNRDFLNNTLSLSLLVMIYGPSDADGAFERLALDYDLTDTITVRGGAVLYQSGDLLTMQEVGDNDRVFAELRYSF</sequence>
<proteinExistence type="predicted"/>
<name>A0A3S3RMZ0_9BACT</name>
<feature type="signal peptide" evidence="1">
    <location>
        <begin position="1"/>
        <end position="33"/>
    </location>
</feature>
<evidence type="ECO:0000313" key="3">
    <source>
        <dbReference type="Proteomes" id="UP000287853"/>
    </source>
</evidence>